<dbReference type="AlphaFoldDB" id="A0AAI8HQT1"/>
<dbReference type="RefSeq" id="WP_060963247.1">
    <property type="nucleotide sequence ID" value="NZ_CP025001.1"/>
</dbReference>
<reference evidence="3 4" key="1">
    <citation type="submission" date="2017-11" db="EMBL/GenBank/DDBJ databases">
        <title>Genome sequence and genome mining of multiple bioactive secondary metabolites from a deep sea-derived Bacillus siamensis SCSIO 05746.</title>
        <authorList>
            <person name="Pan H.-Q."/>
            <person name="Ju J.-H."/>
        </authorList>
    </citation>
    <scope>NUCLEOTIDE SEQUENCE [LARGE SCALE GENOMIC DNA]</scope>
    <source>
        <strain evidence="3 4">SCSIO 05746</strain>
    </source>
</reference>
<name>A0AAI8HQT1_9BACI</name>
<protein>
    <recommendedName>
        <fullName evidence="5">DUF4352 domain-containing protein</fullName>
    </recommendedName>
</protein>
<evidence type="ECO:0000313" key="3">
    <source>
        <dbReference type="EMBL" id="AUJ78457.1"/>
    </source>
</evidence>
<evidence type="ECO:0008006" key="5">
    <source>
        <dbReference type="Google" id="ProtNLM"/>
    </source>
</evidence>
<gene>
    <name evidence="3" type="ORF">CWD84_17330</name>
</gene>
<keyword evidence="2" id="KW-0732">Signal</keyword>
<dbReference type="PROSITE" id="PS51257">
    <property type="entry name" value="PROKAR_LIPOPROTEIN"/>
    <property type="match status" value="1"/>
</dbReference>
<organism evidence="3 4">
    <name type="scientific">Bacillus siamensis</name>
    <dbReference type="NCBI Taxonomy" id="659243"/>
    <lineage>
        <taxon>Bacteria</taxon>
        <taxon>Bacillati</taxon>
        <taxon>Bacillota</taxon>
        <taxon>Bacilli</taxon>
        <taxon>Bacillales</taxon>
        <taxon>Bacillaceae</taxon>
        <taxon>Bacillus</taxon>
        <taxon>Bacillus amyloliquefaciens group</taxon>
    </lineage>
</organism>
<proteinExistence type="predicted"/>
<dbReference type="EMBL" id="CP025001">
    <property type="protein sequence ID" value="AUJ78457.1"/>
    <property type="molecule type" value="Genomic_DNA"/>
</dbReference>
<feature type="chain" id="PRO_5042611921" description="DUF4352 domain-containing protein" evidence="2">
    <location>
        <begin position="20"/>
        <end position="202"/>
    </location>
</feature>
<dbReference type="KEGG" id="bsia:CWD84_17330"/>
<sequence length="202" mass="22335">MKKYCILLLSAFICLALSACDSNNSKTLTTENTEISAEKSTDTTNSKEERKTLNTVGDSVEDPNVGTVTLESSKDLNQVLKVGDLSVYLTGVKVLTVSNMADQYHSDLQNSLKEDLSTFTYAQITYSLKNNSDDQLDWSGFEYAVVNGVQKDLGYNRMMRFPNPENIEILGDSSQENSFVTVPVTTPTKKVRLKTAGCLKVF</sequence>
<evidence type="ECO:0000256" key="1">
    <source>
        <dbReference type="SAM" id="MobiDB-lite"/>
    </source>
</evidence>
<evidence type="ECO:0000313" key="4">
    <source>
        <dbReference type="Proteomes" id="UP000234366"/>
    </source>
</evidence>
<feature type="region of interest" description="Disordered" evidence="1">
    <location>
        <begin position="26"/>
        <end position="58"/>
    </location>
</feature>
<dbReference type="Proteomes" id="UP000234366">
    <property type="component" value="Chromosome"/>
</dbReference>
<accession>A0AAI8HQT1</accession>
<feature type="compositionally biased region" description="Polar residues" evidence="1">
    <location>
        <begin position="26"/>
        <end position="35"/>
    </location>
</feature>
<feature type="signal peptide" evidence="2">
    <location>
        <begin position="1"/>
        <end position="19"/>
    </location>
</feature>
<keyword evidence="4" id="KW-1185">Reference proteome</keyword>
<feature type="compositionally biased region" description="Basic and acidic residues" evidence="1">
    <location>
        <begin position="36"/>
        <end position="52"/>
    </location>
</feature>
<evidence type="ECO:0000256" key="2">
    <source>
        <dbReference type="SAM" id="SignalP"/>
    </source>
</evidence>